<comment type="caution">
    <text evidence="3">The sequence shown here is derived from an EMBL/GenBank/DDBJ whole genome shotgun (WGS) entry which is preliminary data.</text>
</comment>
<dbReference type="Gene3D" id="3.90.550.10">
    <property type="entry name" value="Spore Coat Polysaccharide Biosynthesis Protein SpsA, Chain A"/>
    <property type="match status" value="1"/>
</dbReference>
<name>A0A1V4SI89_RUMHU</name>
<feature type="domain" description="Glycosyltransferase 2-like" evidence="2">
    <location>
        <begin position="9"/>
        <end position="146"/>
    </location>
</feature>
<gene>
    <name evidence="3" type="ORF">CLHUN_31010</name>
</gene>
<accession>A0A1V4SI89</accession>
<reference evidence="3 4" key="1">
    <citation type="submission" date="2017-03" db="EMBL/GenBank/DDBJ databases">
        <title>Genome sequence of Clostridium hungatei DSM 14427.</title>
        <authorList>
            <person name="Poehlein A."/>
            <person name="Daniel R."/>
        </authorList>
    </citation>
    <scope>NUCLEOTIDE SEQUENCE [LARGE SCALE GENOMIC DNA]</scope>
    <source>
        <strain evidence="3 4">DSM 14427</strain>
    </source>
</reference>
<feature type="transmembrane region" description="Helical" evidence="1">
    <location>
        <begin position="288"/>
        <end position="311"/>
    </location>
</feature>
<dbReference type="STRING" id="48256.CLHUN_31010"/>
<dbReference type="InterPro" id="IPR001173">
    <property type="entry name" value="Glyco_trans_2-like"/>
</dbReference>
<dbReference type="EMBL" id="MZGX01000022">
    <property type="protein sequence ID" value="OPX42957.1"/>
    <property type="molecule type" value="Genomic_DNA"/>
</dbReference>
<sequence>MANIQLTTCIAIPVYNRLDLINRCLDRLEKQLDQDNILLLLVDDGSSQEFQASVLKRQLFQRNNAFYVKHEKNMGVTAARNTSISWCRTNNVDILIMLDSDCEVAEDFIRKHIELHKAFPDIACFGAGINGVGKGFWAVADRIMSWAPSVPAGAVRELNRSYSPPSANISFKMSKLPLRDKVFNECLETGEDVALISELRRAGEKIYFSPQPAVRHYDRDSAKGVFKHAYSWGKHIYFLQMGGNISARCFNIWYRILFFLSFFIALPAFGCLGMIFTIKPWLRTKPLYVFYSPVIFLLWVIKGIAVLQMALNPFSYIPAGHKSVCCEAAGRQEKIN</sequence>
<evidence type="ECO:0000313" key="4">
    <source>
        <dbReference type="Proteomes" id="UP000191554"/>
    </source>
</evidence>
<keyword evidence="1" id="KW-1133">Transmembrane helix</keyword>
<dbReference type="SUPFAM" id="SSF53448">
    <property type="entry name" value="Nucleotide-diphospho-sugar transferases"/>
    <property type="match status" value="1"/>
</dbReference>
<dbReference type="OrthoDB" id="396512at2"/>
<keyword evidence="4" id="KW-1185">Reference proteome</keyword>
<evidence type="ECO:0000313" key="3">
    <source>
        <dbReference type="EMBL" id="OPX42957.1"/>
    </source>
</evidence>
<evidence type="ECO:0000256" key="1">
    <source>
        <dbReference type="SAM" id="Phobius"/>
    </source>
</evidence>
<dbReference type="GO" id="GO:0016740">
    <property type="term" value="F:transferase activity"/>
    <property type="evidence" value="ECO:0007669"/>
    <property type="project" value="UniProtKB-KW"/>
</dbReference>
<dbReference type="InterPro" id="IPR050834">
    <property type="entry name" value="Glycosyltransf_2"/>
</dbReference>
<dbReference type="PANTHER" id="PTHR43685:SF3">
    <property type="entry name" value="SLR2126 PROTEIN"/>
    <property type="match status" value="1"/>
</dbReference>
<dbReference type="InterPro" id="IPR029044">
    <property type="entry name" value="Nucleotide-diphossugar_trans"/>
</dbReference>
<keyword evidence="3" id="KW-0808">Transferase</keyword>
<dbReference type="Pfam" id="PF00535">
    <property type="entry name" value="Glycos_transf_2"/>
    <property type="match status" value="1"/>
</dbReference>
<evidence type="ECO:0000259" key="2">
    <source>
        <dbReference type="Pfam" id="PF00535"/>
    </source>
</evidence>
<dbReference type="Proteomes" id="UP000191554">
    <property type="component" value="Unassembled WGS sequence"/>
</dbReference>
<feature type="transmembrane region" description="Helical" evidence="1">
    <location>
        <begin position="252"/>
        <end position="276"/>
    </location>
</feature>
<keyword evidence="1" id="KW-0812">Transmembrane</keyword>
<dbReference type="AlphaFoldDB" id="A0A1V4SI89"/>
<protein>
    <submittedName>
        <fullName evidence="3">Putative glycosyl transferase</fullName>
    </submittedName>
</protein>
<proteinExistence type="predicted"/>
<dbReference type="RefSeq" id="WP_080065540.1">
    <property type="nucleotide sequence ID" value="NZ_MZGX01000022.1"/>
</dbReference>
<keyword evidence="1" id="KW-0472">Membrane</keyword>
<organism evidence="3 4">
    <name type="scientific">Ruminiclostridium hungatei</name>
    <name type="common">Clostridium hungatei</name>
    <dbReference type="NCBI Taxonomy" id="48256"/>
    <lineage>
        <taxon>Bacteria</taxon>
        <taxon>Bacillati</taxon>
        <taxon>Bacillota</taxon>
        <taxon>Clostridia</taxon>
        <taxon>Eubacteriales</taxon>
        <taxon>Oscillospiraceae</taxon>
        <taxon>Ruminiclostridium</taxon>
    </lineage>
</organism>
<dbReference type="PANTHER" id="PTHR43685">
    <property type="entry name" value="GLYCOSYLTRANSFERASE"/>
    <property type="match status" value="1"/>
</dbReference>